<name>A0ABR1C5B6_NECAM</name>
<organism evidence="1 2">
    <name type="scientific">Necator americanus</name>
    <name type="common">Human hookworm</name>
    <dbReference type="NCBI Taxonomy" id="51031"/>
    <lineage>
        <taxon>Eukaryota</taxon>
        <taxon>Metazoa</taxon>
        <taxon>Ecdysozoa</taxon>
        <taxon>Nematoda</taxon>
        <taxon>Chromadorea</taxon>
        <taxon>Rhabditida</taxon>
        <taxon>Rhabditina</taxon>
        <taxon>Rhabditomorpha</taxon>
        <taxon>Strongyloidea</taxon>
        <taxon>Ancylostomatidae</taxon>
        <taxon>Bunostominae</taxon>
        <taxon>Necator</taxon>
    </lineage>
</organism>
<keyword evidence="2" id="KW-1185">Reference proteome</keyword>
<protein>
    <submittedName>
        <fullName evidence="1">Uncharacterized protein</fullName>
    </submittedName>
</protein>
<dbReference type="Proteomes" id="UP001303046">
    <property type="component" value="Unassembled WGS sequence"/>
</dbReference>
<gene>
    <name evidence="1" type="primary">Necator_chrII.g5241</name>
    <name evidence="1" type="ORF">RB195_017449</name>
</gene>
<comment type="caution">
    <text evidence="1">The sequence shown here is derived from an EMBL/GenBank/DDBJ whole genome shotgun (WGS) entry which is preliminary data.</text>
</comment>
<proteinExistence type="predicted"/>
<sequence length="141" mass="15928">MLISFPVTNAKASTFARMSRSLCARKEQLNDKTRPCHYTAVGGPWRRYYHGADFDVKTIISAHEPHSMNLIAYCDSGEMMNPREELENESQRGTPLYYCGISSPIKGCYLIRLIASARVSSSGKENSSLILGYDSRFYLQM</sequence>
<evidence type="ECO:0000313" key="1">
    <source>
        <dbReference type="EMBL" id="KAK6733697.1"/>
    </source>
</evidence>
<evidence type="ECO:0000313" key="2">
    <source>
        <dbReference type="Proteomes" id="UP001303046"/>
    </source>
</evidence>
<reference evidence="1 2" key="1">
    <citation type="submission" date="2023-08" db="EMBL/GenBank/DDBJ databases">
        <title>A Necator americanus chromosomal reference genome.</title>
        <authorList>
            <person name="Ilik V."/>
            <person name="Petrzelkova K.J."/>
            <person name="Pardy F."/>
            <person name="Fuh T."/>
            <person name="Niatou-Singa F.S."/>
            <person name="Gouil Q."/>
            <person name="Baker L."/>
            <person name="Ritchie M.E."/>
            <person name="Jex A.R."/>
            <person name="Gazzola D."/>
            <person name="Li H."/>
            <person name="Toshio Fujiwara R."/>
            <person name="Zhan B."/>
            <person name="Aroian R.V."/>
            <person name="Pafco B."/>
            <person name="Schwarz E.M."/>
        </authorList>
    </citation>
    <scope>NUCLEOTIDE SEQUENCE [LARGE SCALE GENOMIC DNA]</scope>
    <source>
        <strain evidence="1 2">Aroian</strain>
        <tissue evidence="1">Whole animal</tissue>
    </source>
</reference>
<dbReference type="EMBL" id="JAVFWL010000002">
    <property type="protein sequence ID" value="KAK6733697.1"/>
    <property type="molecule type" value="Genomic_DNA"/>
</dbReference>
<accession>A0ABR1C5B6</accession>